<feature type="signal peptide" evidence="1">
    <location>
        <begin position="1"/>
        <end position="18"/>
    </location>
</feature>
<evidence type="ECO:0000313" key="3">
    <source>
        <dbReference type="Proteomes" id="UP000217250"/>
    </source>
</evidence>
<evidence type="ECO:0008006" key="4">
    <source>
        <dbReference type="Google" id="ProtNLM"/>
    </source>
</evidence>
<dbReference type="Pfam" id="PF07396">
    <property type="entry name" value="Porin_O_P"/>
    <property type="match status" value="1"/>
</dbReference>
<dbReference type="KEGG" id="cgh:CGC50_01120"/>
<feature type="chain" id="PRO_5012151315" description="Phosphate-selective porin O and P" evidence="1">
    <location>
        <begin position="19"/>
        <end position="388"/>
    </location>
</feature>
<gene>
    <name evidence="2" type="ORF">CGC50_01120</name>
</gene>
<organism evidence="2 3">
    <name type="scientific">Capnocytophaga gingivalis</name>
    <dbReference type="NCBI Taxonomy" id="1017"/>
    <lineage>
        <taxon>Bacteria</taxon>
        <taxon>Pseudomonadati</taxon>
        <taxon>Bacteroidota</taxon>
        <taxon>Flavobacteriia</taxon>
        <taxon>Flavobacteriales</taxon>
        <taxon>Flavobacteriaceae</taxon>
        <taxon>Capnocytophaga</taxon>
    </lineage>
</organism>
<sequence length="388" mass="44968">MRKYLLFIFFLVSFFSFARVSHTEETDTLSAPSSAQKLLFNFYINSNFSAEKHTHIPSSAAFRIEDARLNLQGSYDDNLSYRIRMRLNRPFTPTSSDNASVGLDFAFLTYTFGKEHQWEMRIGRAYGMIGSYELDINPLYEYIFSDHLNYVVNGFVTVLQAGYRINNRHQIGIQGHNTLNESFGTHLANNGFVPGDFKASKTPLGVYLYWMGTFFENKLHTYYSYDFSQFVQGYYTHSISLGNQLTIGNHSAYLDLIYSHMGADYALLGSKTLNQFEQVVPANYTMRKNMVYKGLISRYQYQFTDHWSIAAKVGVEFSGNQNILSEHHRTNYIYSCAGQYEPFRTEDFRFYVAYIGNTIDYKKELNIPLEQLHRIALGMAYTLPLYKK</sequence>
<name>A0A250FP88_9FLAO</name>
<dbReference type="EMBL" id="CP022386">
    <property type="protein sequence ID" value="ATA85878.1"/>
    <property type="molecule type" value="Genomic_DNA"/>
</dbReference>
<dbReference type="InterPro" id="IPR010870">
    <property type="entry name" value="Porin_O/P"/>
</dbReference>
<reference evidence="3" key="1">
    <citation type="submission" date="2017-06" db="EMBL/GenBank/DDBJ databases">
        <title>Capnocytophaga spp. assemblies.</title>
        <authorList>
            <person name="Gulvik C.A."/>
        </authorList>
    </citation>
    <scope>NUCLEOTIDE SEQUENCE [LARGE SCALE GENOMIC DNA]</scope>
    <source>
        <strain evidence="3">H1496</strain>
    </source>
</reference>
<protein>
    <recommendedName>
        <fullName evidence="4">Phosphate-selective porin O and P</fullName>
    </recommendedName>
</protein>
<evidence type="ECO:0000256" key="1">
    <source>
        <dbReference type="SAM" id="SignalP"/>
    </source>
</evidence>
<accession>A0A250FP88</accession>
<evidence type="ECO:0000313" key="2">
    <source>
        <dbReference type="EMBL" id="ATA85878.1"/>
    </source>
</evidence>
<dbReference type="AlphaFoldDB" id="A0A250FP88"/>
<dbReference type="GeneID" id="84807166"/>
<dbReference type="SUPFAM" id="SSF56935">
    <property type="entry name" value="Porins"/>
    <property type="match status" value="1"/>
</dbReference>
<dbReference type="RefSeq" id="WP_095909341.1">
    <property type="nucleotide sequence ID" value="NZ_CAUQOG010000022.1"/>
</dbReference>
<dbReference type="OrthoDB" id="846879at2"/>
<dbReference type="Proteomes" id="UP000217250">
    <property type="component" value="Chromosome"/>
</dbReference>
<keyword evidence="1" id="KW-0732">Signal</keyword>
<proteinExistence type="predicted"/>